<sequence length="96" mass="9998">MPSGKRTTAEDRVSRPHEAAAEAVSGGDSGGDEEGKRRKEHISLLPGVSLKLAVPPSAAHCWSTAIPSLQWDLCHALTVLKPGALCLFSPPGIFAG</sequence>
<dbReference type="AlphaFoldDB" id="A0AAW1F297"/>
<evidence type="ECO:0000313" key="2">
    <source>
        <dbReference type="EMBL" id="KAK9527799.1"/>
    </source>
</evidence>
<feature type="compositionally biased region" description="Basic and acidic residues" evidence="1">
    <location>
        <begin position="7"/>
        <end position="20"/>
    </location>
</feature>
<name>A0AAW1F297_ZOAVI</name>
<keyword evidence="3" id="KW-1185">Reference proteome</keyword>
<comment type="caution">
    <text evidence="2">The sequence shown here is derived from an EMBL/GenBank/DDBJ whole genome shotgun (WGS) entry which is preliminary data.</text>
</comment>
<organism evidence="2 3">
    <name type="scientific">Zoarces viviparus</name>
    <name type="common">Viviparous eelpout</name>
    <name type="synonym">Blennius viviparus</name>
    <dbReference type="NCBI Taxonomy" id="48416"/>
    <lineage>
        <taxon>Eukaryota</taxon>
        <taxon>Metazoa</taxon>
        <taxon>Chordata</taxon>
        <taxon>Craniata</taxon>
        <taxon>Vertebrata</taxon>
        <taxon>Euteleostomi</taxon>
        <taxon>Actinopterygii</taxon>
        <taxon>Neopterygii</taxon>
        <taxon>Teleostei</taxon>
        <taxon>Neoteleostei</taxon>
        <taxon>Acanthomorphata</taxon>
        <taxon>Eupercaria</taxon>
        <taxon>Perciformes</taxon>
        <taxon>Cottioidei</taxon>
        <taxon>Zoarcales</taxon>
        <taxon>Zoarcidae</taxon>
        <taxon>Zoarcinae</taxon>
        <taxon>Zoarces</taxon>
    </lineage>
</organism>
<reference evidence="2 3" key="1">
    <citation type="journal article" date="2024" name="Genome Biol. Evol.">
        <title>Chromosome-level genome assembly of the viviparous eelpout Zoarces viviparus.</title>
        <authorList>
            <person name="Fuhrmann N."/>
            <person name="Brasseur M.V."/>
            <person name="Bakowski C.E."/>
            <person name="Podsiadlowski L."/>
            <person name="Prost S."/>
            <person name="Krehenwinkel H."/>
            <person name="Mayer C."/>
        </authorList>
    </citation>
    <scope>NUCLEOTIDE SEQUENCE [LARGE SCALE GENOMIC DNA]</scope>
    <source>
        <strain evidence="2">NO-MEL_2022_Ind0_liver</strain>
    </source>
</reference>
<accession>A0AAW1F297</accession>
<dbReference type="EMBL" id="JBCEZU010000112">
    <property type="protein sequence ID" value="KAK9527799.1"/>
    <property type="molecule type" value="Genomic_DNA"/>
</dbReference>
<gene>
    <name evidence="2" type="ORF">VZT92_014331</name>
</gene>
<evidence type="ECO:0000313" key="3">
    <source>
        <dbReference type="Proteomes" id="UP001488805"/>
    </source>
</evidence>
<evidence type="ECO:0000256" key="1">
    <source>
        <dbReference type="SAM" id="MobiDB-lite"/>
    </source>
</evidence>
<protein>
    <submittedName>
        <fullName evidence="2">Uncharacterized protein</fullName>
    </submittedName>
</protein>
<dbReference type="Proteomes" id="UP001488805">
    <property type="component" value="Unassembled WGS sequence"/>
</dbReference>
<proteinExistence type="predicted"/>
<feature type="region of interest" description="Disordered" evidence="1">
    <location>
        <begin position="1"/>
        <end position="40"/>
    </location>
</feature>